<dbReference type="AlphaFoldDB" id="A0A8D8S464"/>
<feature type="chain" id="PRO_5036428603" evidence="2">
    <location>
        <begin position="24"/>
        <end position="177"/>
    </location>
</feature>
<dbReference type="EMBL" id="HBUF01196489">
    <property type="protein sequence ID" value="CAG6660220.1"/>
    <property type="molecule type" value="Transcribed_RNA"/>
</dbReference>
<dbReference type="EMBL" id="HBUF01196491">
    <property type="protein sequence ID" value="CAG6660222.1"/>
    <property type="molecule type" value="Transcribed_RNA"/>
</dbReference>
<protein>
    <submittedName>
        <fullName evidence="3">Uncharacterized protein</fullName>
    </submittedName>
</protein>
<dbReference type="EMBL" id="HBUF01196492">
    <property type="protein sequence ID" value="CAG6660223.1"/>
    <property type="molecule type" value="Transcribed_RNA"/>
</dbReference>
<organism evidence="3">
    <name type="scientific">Cacopsylla melanoneura</name>
    <dbReference type="NCBI Taxonomy" id="428564"/>
    <lineage>
        <taxon>Eukaryota</taxon>
        <taxon>Metazoa</taxon>
        <taxon>Ecdysozoa</taxon>
        <taxon>Arthropoda</taxon>
        <taxon>Hexapoda</taxon>
        <taxon>Insecta</taxon>
        <taxon>Pterygota</taxon>
        <taxon>Neoptera</taxon>
        <taxon>Paraneoptera</taxon>
        <taxon>Hemiptera</taxon>
        <taxon>Sternorrhyncha</taxon>
        <taxon>Psylloidea</taxon>
        <taxon>Psyllidae</taxon>
        <taxon>Psyllinae</taxon>
        <taxon>Cacopsylla</taxon>
    </lineage>
</organism>
<evidence type="ECO:0000256" key="1">
    <source>
        <dbReference type="SAM" id="MobiDB-lite"/>
    </source>
</evidence>
<feature type="signal peptide" evidence="2">
    <location>
        <begin position="1"/>
        <end position="23"/>
    </location>
</feature>
<dbReference type="EMBL" id="HBUF01196490">
    <property type="protein sequence ID" value="CAG6660221.1"/>
    <property type="molecule type" value="Transcribed_RNA"/>
</dbReference>
<reference evidence="3" key="1">
    <citation type="submission" date="2021-05" db="EMBL/GenBank/DDBJ databases">
        <authorList>
            <person name="Alioto T."/>
            <person name="Alioto T."/>
            <person name="Gomez Garrido J."/>
        </authorList>
    </citation>
    <scope>NUCLEOTIDE SEQUENCE</scope>
</reference>
<evidence type="ECO:0000256" key="2">
    <source>
        <dbReference type="SAM" id="SignalP"/>
    </source>
</evidence>
<name>A0A8D8S464_9HEMI</name>
<feature type="region of interest" description="Disordered" evidence="1">
    <location>
        <begin position="113"/>
        <end position="150"/>
    </location>
</feature>
<accession>A0A8D8S464</accession>
<feature type="compositionally biased region" description="Gly residues" evidence="1">
    <location>
        <begin position="131"/>
        <end position="147"/>
    </location>
</feature>
<keyword evidence="2" id="KW-0732">Signal</keyword>
<sequence>MLSVVLGRAQFWVILGCLCLAQGNDNDCEDGLSEHDKNAICSKAVNVNGFCCDEGPADKGCQEMASTVKGSSAKCSSKNLCTFSKDGKTVYITSKDDPQQNTVKDCMKNVRIIDKPGGGGGSGGGDKDNKGGGGGNTPAPKGGGGGNPPASALLFPPPFLFFFLFFSTGVEHSDELN</sequence>
<evidence type="ECO:0000313" key="3">
    <source>
        <dbReference type="EMBL" id="CAG6660221.1"/>
    </source>
</evidence>
<proteinExistence type="predicted"/>